<protein>
    <submittedName>
        <fullName evidence="1">Uncharacterized protein</fullName>
    </submittedName>
</protein>
<reference evidence="2" key="1">
    <citation type="journal article" date="2020" name="Nat. Commun.">
        <title>Genome sequence of the cluster root forming white lupin.</title>
        <authorList>
            <person name="Hufnagel B."/>
            <person name="Marques A."/>
            <person name="Soriano A."/>
            <person name="Marques L."/>
            <person name="Divol F."/>
            <person name="Doumas P."/>
            <person name="Sallet E."/>
            <person name="Mancinotti D."/>
            <person name="Carrere S."/>
            <person name="Marande W."/>
            <person name="Arribat S."/>
            <person name="Keller J."/>
            <person name="Huneau C."/>
            <person name="Blein T."/>
            <person name="Aime D."/>
            <person name="Laguerre M."/>
            <person name="Taylor J."/>
            <person name="Schubert V."/>
            <person name="Nelson M."/>
            <person name="Geu-Flores F."/>
            <person name="Crespi M."/>
            <person name="Gallardo-Guerrero K."/>
            <person name="Delaux P.-M."/>
            <person name="Salse J."/>
            <person name="Berges H."/>
            <person name="Guyot R."/>
            <person name="Gouzy J."/>
            <person name="Peret B."/>
        </authorList>
    </citation>
    <scope>NUCLEOTIDE SEQUENCE [LARGE SCALE GENOMIC DNA]</scope>
    <source>
        <strain evidence="2">cv. Amiga</strain>
    </source>
</reference>
<keyword evidence="2" id="KW-1185">Reference proteome</keyword>
<accession>A0A6A4PRE5</accession>
<proteinExistence type="predicted"/>
<gene>
    <name evidence="1" type="ORF">Lalb_Chr11g0069191</name>
</gene>
<dbReference type="AlphaFoldDB" id="A0A6A4PRE5"/>
<name>A0A6A4PRE5_LUPAL</name>
<dbReference type="Proteomes" id="UP000447434">
    <property type="component" value="Chromosome 11"/>
</dbReference>
<dbReference type="EMBL" id="WOCE01000011">
    <property type="protein sequence ID" value="KAE9604235.1"/>
    <property type="molecule type" value="Genomic_DNA"/>
</dbReference>
<comment type="caution">
    <text evidence="1">The sequence shown here is derived from an EMBL/GenBank/DDBJ whole genome shotgun (WGS) entry which is preliminary data.</text>
</comment>
<evidence type="ECO:0000313" key="1">
    <source>
        <dbReference type="EMBL" id="KAE9604235.1"/>
    </source>
</evidence>
<sequence length="65" mass="7533">MVGGFSTFVPTSQRVYIFKSSTFLHSLPLTHHLHSGLFLIELTSLQFQIICCRVVYHLYYISQLI</sequence>
<organism evidence="1 2">
    <name type="scientific">Lupinus albus</name>
    <name type="common">White lupine</name>
    <name type="synonym">Lupinus termis</name>
    <dbReference type="NCBI Taxonomy" id="3870"/>
    <lineage>
        <taxon>Eukaryota</taxon>
        <taxon>Viridiplantae</taxon>
        <taxon>Streptophyta</taxon>
        <taxon>Embryophyta</taxon>
        <taxon>Tracheophyta</taxon>
        <taxon>Spermatophyta</taxon>
        <taxon>Magnoliopsida</taxon>
        <taxon>eudicotyledons</taxon>
        <taxon>Gunneridae</taxon>
        <taxon>Pentapetalae</taxon>
        <taxon>rosids</taxon>
        <taxon>fabids</taxon>
        <taxon>Fabales</taxon>
        <taxon>Fabaceae</taxon>
        <taxon>Papilionoideae</taxon>
        <taxon>50 kb inversion clade</taxon>
        <taxon>genistoids sensu lato</taxon>
        <taxon>core genistoids</taxon>
        <taxon>Genisteae</taxon>
        <taxon>Lupinus</taxon>
    </lineage>
</organism>
<evidence type="ECO:0000313" key="2">
    <source>
        <dbReference type="Proteomes" id="UP000447434"/>
    </source>
</evidence>